<organism evidence="7 8">
    <name type="scientific">Phytophthora citrophthora</name>
    <dbReference type="NCBI Taxonomy" id="4793"/>
    <lineage>
        <taxon>Eukaryota</taxon>
        <taxon>Sar</taxon>
        <taxon>Stramenopiles</taxon>
        <taxon>Oomycota</taxon>
        <taxon>Peronosporomycetes</taxon>
        <taxon>Peronosporales</taxon>
        <taxon>Peronosporaceae</taxon>
        <taxon>Phytophthora</taxon>
    </lineage>
</organism>
<dbReference type="InterPro" id="IPR013083">
    <property type="entry name" value="Znf_RING/FYVE/PHD"/>
</dbReference>
<keyword evidence="8" id="KW-1185">Reference proteome</keyword>
<dbReference type="EMBL" id="JASMQC010000006">
    <property type="protein sequence ID" value="KAK1944218.1"/>
    <property type="molecule type" value="Genomic_DNA"/>
</dbReference>
<feature type="compositionally biased region" description="Basic and acidic residues" evidence="5">
    <location>
        <begin position="798"/>
        <end position="809"/>
    </location>
</feature>
<comment type="caution">
    <text evidence="7">The sequence shown here is derived from an EMBL/GenBank/DDBJ whole genome shotgun (WGS) entry which is preliminary data.</text>
</comment>
<feature type="compositionally biased region" description="Basic and acidic residues" evidence="5">
    <location>
        <begin position="70"/>
        <end position="85"/>
    </location>
</feature>
<feature type="compositionally biased region" description="Basic and acidic residues" evidence="5">
    <location>
        <begin position="657"/>
        <end position="674"/>
    </location>
</feature>
<evidence type="ECO:0000256" key="4">
    <source>
        <dbReference type="PROSITE-ProRule" id="PRU00175"/>
    </source>
</evidence>
<dbReference type="InterPro" id="IPR027370">
    <property type="entry name" value="Znf-RING_euk"/>
</dbReference>
<dbReference type="GO" id="GO:0008270">
    <property type="term" value="F:zinc ion binding"/>
    <property type="evidence" value="ECO:0007669"/>
    <property type="project" value="UniProtKB-KW"/>
</dbReference>
<feature type="compositionally biased region" description="Acidic residues" evidence="5">
    <location>
        <begin position="38"/>
        <end position="69"/>
    </location>
</feature>
<dbReference type="SMART" id="SM00184">
    <property type="entry name" value="RING"/>
    <property type="match status" value="1"/>
</dbReference>
<feature type="region of interest" description="Disordered" evidence="5">
    <location>
        <begin position="1"/>
        <end position="131"/>
    </location>
</feature>
<dbReference type="PROSITE" id="PS50089">
    <property type="entry name" value="ZF_RING_2"/>
    <property type="match status" value="1"/>
</dbReference>
<dbReference type="AlphaFoldDB" id="A0AAD9GU01"/>
<dbReference type="PANTHER" id="PTHR23327">
    <property type="entry name" value="RING FINGER PROTEIN 127"/>
    <property type="match status" value="1"/>
</dbReference>
<evidence type="ECO:0000313" key="8">
    <source>
        <dbReference type="Proteomes" id="UP001259832"/>
    </source>
</evidence>
<dbReference type="PROSITE" id="PS00518">
    <property type="entry name" value="ZF_RING_1"/>
    <property type="match status" value="1"/>
</dbReference>
<feature type="region of interest" description="Disordered" evidence="5">
    <location>
        <begin position="470"/>
        <end position="826"/>
    </location>
</feature>
<feature type="compositionally biased region" description="Basic and acidic residues" evidence="5">
    <location>
        <begin position="504"/>
        <end position="515"/>
    </location>
</feature>
<protein>
    <submittedName>
        <fullName evidence="7">RING finger protein PSH1</fullName>
    </submittedName>
</protein>
<feature type="compositionally biased region" description="Basic and acidic residues" evidence="5">
    <location>
        <begin position="548"/>
        <end position="570"/>
    </location>
</feature>
<dbReference type="Proteomes" id="UP001259832">
    <property type="component" value="Unassembled WGS sequence"/>
</dbReference>
<feature type="compositionally biased region" description="Acidic residues" evidence="5">
    <location>
        <begin position="771"/>
        <end position="782"/>
    </location>
</feature>
<proteinExistence type="predicted"/>
<evidence type="ECO:0000256" key="2">
    <source>
        <dbReference type="ARBA" id="ARBA00022771"/>
    </source>
</evidence>
<keyword evidence="2 4" id="KW-0863">Zinc-finger</keyword>
<feature type="region of interest" description="Disordered" evidence="5">
    <location>
        <begin position="271"/>
        <end position="290"/>
    </location>
</feature>
<feature type="domain" description="RING-type" evidence="6">
    <location>
        <begin position="156"/>
        <end position="198"/>
    </location>
</feature>
<feature type="compositionally biased region" description="Acidic residues" evidence="5">
    <location>
        <begin position="810"/>
        <end position="826"/>
    </location>
</feature>
<dbReference type="SUPFAM" id="SSF57850">
    <property type="entry name" value="RING/U-box"/>
    <property type="match status" value="1"/>
</dbReference>
<evidence type="ECO:0000256" key="1">
    <source>
        <dbReference type="ARBA" id="ARBA00022723"/>
    </source>
</evidence>
<gene>
    <name evidence="7" type="ORF">P3T76_004130</name>
</gene>
<evidence type="ECO:0000259" key="6">
    <source>
        <dbReference type="PROSITE" id="PS50089"/>
    </source>
</evidence>
<evidence type="ECO:0000256" key="5">
    <source>
        <dbReference type="SAM" id="MobiDB-lite"/>
    </source>
</evidence>
<feature type="compositionally biased region" description="Basic residues" evidence="5">
    <location>
        <begin position="538"/>
        <end position="547"/>
    </location>
</feature>
<dbReference type="InterPro" id="IPR001841">
    <property type="entry name" value="Znf_RING"/>
</dbReference>
<feature type="compositionally biased region" description="Polar residues" evidence="5">
    <location>
        <begin position="623"/>
        <end position="637"/>
    </location>
</feature>
<feature type="compositionally biased region" description="Acidic residues" evidence="5">
    <location>
        <begin position="638"/>
        <end position="656"/>
    </location>
</feature>
<evidence type="ECO:0000256" key="3">
    <source>
        <dbReference type="ARBA" id="ARBA00022833"/>
    </source>
</evidence>
<reference evidence="7" key="1">
    <citation type="submission" date="2023-08" db="EMBL/GenBank/DDBJ databases">
        <title>Reference Genome Resource for the Citrus Pathogen Phytophthora citrophthora.</title>
        <authorList>
            <person name="Moller H."/>
            <person name="Coetzee B."/>
            <person name="Rose L.J."/>
            <person name="Van Niekerk J.M."/>
        </authorList>
    </citation>
    <scope>NUCLEOTIDE SEQUENCE</scope>
    <source>
        <strain evidence="7">STE-U-9442</strain>
    </source>
</reference>
<name>A0AAD9GU01_9STRA</name>
<keyword evidence="1" id="KW-0479">Metal-binding</keyword>
<sequence length="826" mass="94822">MSLHRQRQPNHFNQNKLVPSIFDMTLPLQDDGGRRQEEEEEEEGSANVEAQEDEEQEEKSEETVEEQDAEERVVVELDEQEQKQEENDDEVQFVGNAEGPNSHHKTEEKQEENEVVVVENGPPDSHATQRSKAKTDAIMAANGYVTPATLEAELQCIICQYAMFKPMSAICGHSFCRVCLMDSFLTRPIEEAQCPICRVEVLKPFSSKSSLESIFYVNVTLWNLAQLLIPSVAERILTYQEEEEREYKQKLDELEARWKIFTLEARAAIHHGDHEDDEMGSPARWEDDHEGHEDYPVLKVEDTHDGDLHVSRNVVLDTSDENEDGVMNMRVGIAIVEFPSIFELYNEHQECSVNVIKMEEDEETADGMPFFMNEDGDDDGFVCGSYYNEISLHVCDEAGNCVMERTRGARGGVVAFPGLRLDVPGGLYTFRFSDDLYGLKLSITTHLREPHEISDTPVADYVSLINDEARDGSRRNRRRNHASDSENDYDEEDNESEDSFIVDDINHEPVGRFSDEEGEDPWEYHSDDEVADEEREQRRVRRRQRSGRRSERDVEVVDEHHEGEELSGSEHEDDEEANAEVRSGRRNIRVVVDAAFSSDGEEEREECGADEVKEEDEDHHENLQVSQPRRRNANQIIDSDDEDDETAPAGSDEEQKEDAVSDSLHEESAERDASIGDETVVNENDEDGDTTSQPTRKVKRSQWFQDDESNEEDHEPHPDTSSSPGDQEIMTSRPLKRSRGRDRQVRVIDEGLSDEEQEEMERTIITTSDINDQDDDDGDDGSDTQFRRVHLYDEEENVDLHGYDDYHQDNEEDYPDEDDYQGEEDF</sequence>
<keyword evidence="3" id="KW-0862">Zinc</keyword>
<dbReference type="InterPro" id="IPR017907">
    <property type="entry name" value="Znf_RING_CS"/>
</dbReference>
<accession>A0AAD9GU01</accession>
<evidence type="ECO:0000313" key="7">
    <source>
        <dbReference type="EMBL" id="KAK1944218.1"/>
    </source>
</evidence>
<feature type="compositionally biased region" description="Acidic residues" evidence="5">
    <location>
        <begin position="485"/>
        <end position="501"/>
    </location>
</feature>
<dbReference type="Pfam" id="PF13445">
    <property type="entry name" value="zf-RING_UBOX"/>
    <property type="match status" value="1"/>
</dbReference>
<dbReference type="Gene3D" id="3.30.40.10">
    <property type="entry name" value="Zinc/RING finger domain, C3HC4 (zinc finger)"/>
    <property type="match status" value="1"/>
</dbReference>